<dbReference type="STRING" id="1005048.CFU_0062"/>
<name>G0A7Z0_COLFT</name>
<dbReference type="EMBL" id="CP002745">
    <property type="protein sequence ID" value="AEK59901.1"/>
    <property type="molecule type" value="Genomic_DNA"/>
</dbReference>
<keyword evidence="2" id="KW-0472">Membrane</keyword>
<dbReference type="AlphaFoldDB" id="G0A7Z0"/>
<keyword evidence="4" id="KW-1185">Reference proteome</keyword>
<feature type="transmembrane region" description="Helical" evidence="2">
    <location>
        <begin position="83"/>
        <end position="105"/>
    </location>
</feature>
<feature type="compositionally biased region" description="Basic residues" evidence="1">
    <location>
        <begin position="231"/>
        <end position="242"/>
    </location>
</feature>
<sequence>MWRKPGIGDAGRICRNVKGDVSVVTCVLSASPKKRRYPVFSPVDVWRGDCYICNDCVVPVCVCPGLNIFRKVSKAMKLWKTKLVCSVALTCLMVPFAASAAPAAAPVAADAAQKSAADQEIQVLKDVAQARPTEKTPWVRMTQIKYDAGSYGDAVAYALQVLQRDPADKYAKGVVALGSLKLSIKALNDLSAQSDLNGGVLSDAQNQTKLLRESLGETVVDPAAVADTKPKVSRPLKKKATRAAKTATPDASSEGKPFGALQ</sequence>
<protein>
    <submittedName>
        <fullName evidence="3">TPR repeat protein</fullName>
    </submittedName>
</protein>
<reference evidence="3 4" key="5">
    <citation type="journal article" date="2011" name="ISME J.">
        <title>Dual transcriptional profiling of a bacterial/fungal confrontation: Collimonas fungivorans versus Aspergillus niger.</title>
        <authorList>
            <person name="Mela F."/>
            <person name="Fritsche K."/>
            <person name="de Boer W."/>
            <person name="van Veen J.A."/>
            <person name="de Graaff L.H."/>
            <person name="van den Berg M."/>
            <person name="Leveau J.H."/>
        </authorList>
    </citation>
    <scope>NUCLEOTIDE SEQUENCE [LARGE SCALE GENOMIC DNA]</scope>
    <source>
        <strain evidence="3 4">Ter331</strain>
    </source>
</reference>
<dbReference type="Proteomes" id="UP000008392">
    <property type="component" value="Chromosome"/>
</dbReference>
<proteinExistence type="predicted"/>
<organism evidence="3 4">
    <name type="scientific">Collimonas fungivorans (strain Ter331)</name>
    <dbReference type="NCBI Taxonomy" id="1005048"/>
    <lineage>
        <taxon>Bacteria</taxon>
        <taxon>Pseudomonadati</taxon>
        <taxon>Pseudomonadota</taxon>
        <taxon>Betaproteobacteria</taxon>
        <taxon>Burkholderiales</taxon>
        <taxon>Oxalobacteraceae</taxon>
        <taxon>Collimonas</taxon>
    </lineage>
</organism>
<reference evidence="3 4" key="1">
    <citation type="journal article" date="2004" name="Environ. Microbiol.">
        <title>Phylogeny-function analysis of (meta)genomic libraries: screening for expression of ribosomal RNA genes by large-insert library fluorescent in situ hybridization (LIL-FISH).</title>
        <authorList>
            <person name="Leveau J.H."/>
            <person name="Gerards S."/>
            <person name="de Boer W."/>
            <person name="van Veen J.A."/>
        </authorList>
    </citation>
    <scope>NUCLEOTIDE SEQUENCE [LARGE SCALE GENOMIC DNA]</scope>
    <source>
        <strain evidence="3 4">Ter331</strain>
    </source>
</reference>
<keyword evidence="2" id="KW-1133">Transmembrane helix</keyword>
<gene>
    <name evidence="3" type="ordered locus">CFU_0062</name>
</gene>
<dbReference type="KEGG" id="cfu:CFU_0062"/>
<keyword evidence="2" id="KW-0812">Transmembrane</keyword>
<dbReference type="eggNOG" id="COG4105">
    <property type="taxonomic scope" value="Bacteria"/>
</dbReference>
<dbReference type="HOGENOM" id="CLU_092733_1_0_4"/>
<reference evidence="3 4" key="4">
    <citation type="journal article" date="2010" name="Environ. Microbiol.">
        <title>The bacterial genus Collimonas: mycophagy, weathering and other adaptive solutions to life in oligotrophic soil environments.</title>
        <authorList>
            <person name="Leveau J.H."/>
            <person name="Uroz S."/>
            <person name="de Boer W."/>
        </authorList>
    </citation>
    <scope>NUCLEOTIDE SEQUENCE [LARGE SCALE GENOMIC DNA]</scope>
    <source>
        <strain evidence="3 4">Ter331</strain>
    </source>
</reference>
<evidence type="ECO:0000256" key="2">
    <source>
        <dbReference type="SAM" id="Phobius"/>
    </source>
</evidence>
<feature type="region of interest" description="Disordered" evidence="1">
    <location>
        <begin position="226"/>
        <end position="262"/>
    </location>
</feature>
<evidence type="ECO:0000313" key="3">
    <source>
        <dbReference type="EMBL" id="AEK59901.1"/>
    </source>
</evidence>
<accession>G0A7Z0</accession>
<evidence type="ECO:0000313" key="4">
    <source>
        <dbReference type="Proteomes" id="UP000008392"/>
    </source>
</evidence>
<reference evidence="3 4" key="2">
    <citation type="journal article" date="2006" name="J. Microbiol. Methods">
        <title>Genomic flank-sequencing of plasposon insertion sites for rapid identification of functional genes.</title>
        <authorList>
            <person name="Leveau J.H."/>
            <person name="Gerards S."/>
            <person name="Fritsche K."/>
            <person name="Zondag G."/>
            <person name="van Veen J.A."/>
        </authorList>
    </citation>
    <scope>NUCLEOTIDE SEQUENCE [LARGE SCALE GENOMIC DNA]</scope>
    <source>
        <strain evidence="3 4">Ter331</strain>
    </source>
</reference>
<reference evidence="3 4" key="3">
    <citation type="journal article" date="2008" name="FEMS Microbiol. Ecol.">
        <title>Identification and characterization of genes underlying chitinolysis in Collimonas fungivorans Ter331.</title>
        <authorList>
            <person name="Fritsche K."/>
            <person name="de Boer W."/>
            <person name="Gerards S."/>
            <person name="van den Berg M."/>
            <person name="van Veen J.A."/>
            <person name="Leveau J.H."/>
        </authorList>
    </citation>
    <scope>NUCLEOTIDE SEQUENCE [LARGE SCALE GENOMIC DNA]</scope>
    <source>
        <strain evidence="3 4">Ter331</strain>
    </source>
</reference>
<evidence type="ECO:0000256" key="1">
    <source>
        <dbReference type="SAM" id="MobiDB-lite"/>
    </source>
</evidence>
<reference evidence="4" key="6">
    <citation type="submission" date="2011-05" db="EMBL/GenBank/DDBJ databases">
        <title>Complete sequence of Collimonas fungivorans Ter331.</title>
        <authorList>
            <person name="Leveau J.H."/>
        </authorList>
    </citation>
    <scope>NUCLEOTIDE SEQUENCE [LARGE SCALE GENOMIC DNA]</scope>
    <source>
        <strain evidence="4">Ter331</strain>
    </source>
</reference>